<dbReference type="EnsemblPlants" id="AET5Gv20309200.34">
    <property type="protein sequence ID" value="AET5Gv20309200.34"/>
    <property type="gene ID" value="AET5Gv20309200"/>
</dbReference>
<sequence length="139" mass="15552">MCIDELEHQMSHACKQRPCQEEIRRCTRCSVDPSRLTVGLPLTATRQTCFNTKHDLMSITILCCKVVYQLPHPQRTFYFLITEAFIAPSLYHNGVPGHVRGPYLLWLGTPGMAALGTPKVQVLRLAGVARSLLYVGQIG</sequence>
<evidence type="ECO:0000313" key="2">
    <source>
        <dbReference type="Proteomes" id="UP000015105"/>
    </source>
</evidence>
<dbReference type="Proteomes" id="UP000015105">
    <property type="component" value="Chromosome 5D"/>
</dbReference>
<reference evidence="1" key="3">
    <citation type="journal article" date="2017" name="Nature">
        <title>Genome sequence of the progenitor of the wheat D genome Aegilops tauschii.</title>
        <authorList>
            <person name="Luo M.C."/>
            <person name="Gu Y.Q."/>
            <person name="Puiu D."/>
            <person name="Wang H."/>
            <person name="Twardziok S.O."/>
            <person name="Deal K.R."/>
            <person name="Huo N."/>
            <person name="Zhu T."/>
            <person name="Wang L."/>
            <person name="Wang Y."/>
            <person name="McGuire P.E."/>
            <person name="Liu S."/>
            <person name="Long H."/>
            <person name="Ramasamy R.K."/>
            <person name="Rodriguez J.C."/>
            <person name="Van S.L."/>
            <person name="Yuan L."/>
            <person name="Wang Z."/>
            <person name="Xia Z."/>
            <person name="Xiao L."/>
            <person name="Anderson O.D."/>
            <person name="Ouyang S."/>
            <person name="Liang Y."/>
            <person name="Zimin A.V."/>
            <person name="Pertea G."/>
            <person name="Qi P."/>
            <person name="Bennetzen J.L."/>
            <person name="Dai X."/>
            <person name="Dawson M.W."/>
            <person name="Muller H.G."/>
            <person name="Kugler K."/>
            <person name="Rivarola-Duarte L."/>
            <person name="Spannagl M."/>
            <person name="Mayer K.F.X."/>
            <person name="Lu F.H."/>
            <person name="Bevan M.W."/>
            <person name="Leroy P."/>
            <person name="Li P."/>
            <person name="You F.M."/>
            <person name="Sun Q."/>
            <person name="Liu Z."/>
            <person name="Lyons E."/>
            <person name="Wicker T."/>
            <person name="Salzberg S.L."/>
            <person name="Devos K.M."/>
            <person name="Dvorak J."/>
        </authorList>
    </citation>
    <scope>NUCLEOTIDE SEQUENCE [LARGE SCALE GENOMIC DNA]</scope>
    <source>
        <strain evidence="1">cv. AL8/78</strain>
    </source>
</reference>
<reference evidence="1" key="4">
    <citation type="submission" date="2019-03" db="UniProtKB">
        <authorList>
            <consortium name="EnsemblPlants"/>
        </authorList>
    </citation>
    <scope>IDENTIFICATION</scope>
</reference>
<accession>A0A453K6B8</accession>
<name>A0A453K6B8_AEGTS</name>
<keyword evidence="2" id="KW-1185">Reference proteome</keyword>
<reference evidence="1" key="5">
    <citation type="journal article" date="2021" name="G3 (Bethesda)">
        <title>Aegilops tauschii genome assembly Aet v5.0 features greater sequence contiguity and improved annotation.</title>
        <authorList>
            <person name="Wang L."/>
            <person name="Zhu T."/>
            <person name="Rodriguez J.C."/>
            <person name="Deal K.R."/>
            <person name="Dubcovsky J."/>
            <person name="McGuire P.E."/>
            <person name="Lux T."/>
            <person name="Spannagl M."/>
            <person name="Mayer K.F.X."/>
            <person name="Baldrich P."/>
            <person name="Meyers B.C."/>
            <person name="Huo N."/>
            <person name="Gu Y.Q."/>
            <person name="Zhou H."/>
            <person name="Devos K.M."/>
            <person name="Bennetzen J.L."/>
            <person name="Unver T."/>
            <person name="Budak H."/>
            <person name="Gulick P.J."/>
            <person name="Galiba G."/>
            <person name="Kalapos B."/>
            <person name="Nelson D.R."/>
            <person name="Li P."/>
            <person name="You F.M."/>
            <person name="Luo M.C."/>
            <person name="Dvorak J."/>
        </authorList>
    </citation>
    <scope>NUCLEOTIDE SEQUENCE [LARGE SCALE GENOMIC DNA]</scope>
    <source>
        <strain evidence="1">cv. AL8/78</strain>
    </source>
</reference>
<protein>
    <submittedName>
        <fullName evidence="1">Uncharacterized protein</fullName>
    </submittedName>
</protein>
<evidence type="ECO:0000313" key="1">
    <source>
        <dbReference type="EnsemblPlants" id="AET5Gv20309200.34"/>
    </source>
</evidence>
<proteinExistence type="predicted"/>
<organism evidence="1 2">
    <name type="scientific">Aegilops tauschii subsp. strangulata</name>
    <name type="common">Goatgrass</name>
    <dbReference type="NCBI Taxonomy" id="200361"/>
    <lineage>
        <taxon>Eukaryota</taxon>
        <taxon>Viridiplantae</taxon>
        <taxon>Streptophyta</taxon>
        <taxon>Embryophyta</taxon>
        <taxon>Tracheophyta</taxon>
        <taxon>Spermatophyta</taxon>
        <taxon>Magnoliopsida</taxon>
        <taxon>Liliopsida</taxon>
        <taxon>Poales</taxon>
        <taxon>Poaceae</taxon>
        <taxon>BOP clade</taxon>
        <taxon>Pooideae</taxon>
        <taxon>Triticodae</taxon>
        <taxon>Triticeae</taxon>
        <taxon>Triticinae</taxon>
        <taxon>Aegilops</taxon>
    </lineage>
</organism>
<dbReference type="Gramene" id="AET5Gv20309200.34">
    <property type="protein sequence ID" value="AET5Gv20309200.34"/>
    <property type="gene ID" value="AET5Gv20309200"/>
</dbReference>
<reference evidence="2" key="1">
    <citation type="journal article" date="2014" name="Science">
        <title>Ancient hybridizations among the ancestral genomes of bread wheat.</title>
        <authorList>
            <consortium name="International Wheat Genome Sequencing Consortium,"/>
            <person name="Marcussen T."/>
            <person name="Sandve S.R."/>
            <person name="Heier L."/>
            <person name="Spannagl M."/>
            <person name="Pfeifer M."/>
            <person name="Jakobsen K.S."/>
            <person name="Wulff B.B."/>
            <person name="Steuernagel B."/>
            <person name="Mayer K.F."/>
            <person name="Olsen O.A."/>
        </authorList>
    </citation>
    <scope>NUCLEOTIDE SEQUENCE [LARGE SCALE GENOMIC DNA]</scope>
    <source>
        <strain evidence="2">cv. AL8/78</strain>
    </source>
</reference>
<dbReference type="AlphaFoldDB" id="A0A453K6B8"/>
<reference evidence="2" key="2">
    <citation type="journal article" date="2017" name="Nat. Plants">
        <title>The Aegilops tauschii genome reveals multiple impacts of transposons.</title>
        <authorList>
            <person name="Zhao G."/>
            <person name="Zou C."/>
            <person name="Li K."/>
            <person name="Wang K."/>
            <person name="Li T."/>
            <person name="Gao L."/>
            <person name="Zhang X."/>
            <person name="Wang H."/>
            <person name="Yang Z."/>
            <person name="Liu X."/>
            <person name="Jiang W."/>
            <person name="Mao L."/>
            <person name="Kong X."/>
            <person name="Jiao Y."/>
            <person name="Jia J."/>
        </authorList>
    </citation>
    <scope>NUCLEOTIDE SEQUENCE [LARGE SCALE GENOMIC DNA]</scope>
    <source>
        <strain evidence="2">cv. AL8/78</strain>
    </source>
</reference>